<proteinExistence type="predicted"/>
<evidence type="ECO:0000313" key="6">
    <source>
        <dbReference type="Proteomes" id="UP000677457"/>
    </source>
</evidence>
<feature type="region of interest" description="Disordered" evidence="1">
    <location>
        <begin position="1"/>
        <end position="26"/>
    </location>
</feature>
<organism evidence="4 5">
    <name type="scientific">Salinispora arenicola</name>
    <dbReference type="NCBI Taxonomy" id="168697"/>
    <lineage>
        <taxon>Bacteria</taxon>
        <taxon>Bacillati</taxon>
        <taxon>Actinomycetota</taxon>
        <taxon>Actinomycetes</taxon>
        <taxon>Micromonosporales</taxon>
        <taxon>Micromonosporaceae</taxon>
        <taxon>Salinispora</taxon>
    </lineage>
</organism>
<evidence type="ECO:0000256" key="1">
    <source>
        <dbReference type="SAM" id="MobiDB-lite"/>
    </source>
</evidence>
<keyword evidence="6" id="KW-1185">Reference proteome</keyword>
<feature type="compositionally biased region" description="Basic and acidic residues" evidence="1">
    <location>
        <begin position="7"/>
        <end position="16"/>
    </location>
</feature>
<reference evidence="4 5" key="1">
    <citation type="submission" date="2019-06" db="EMBL/GenBank/DDBJ databases">
        <title>Sequencing the genomes of 1000 actinobacteria strains.</title>
        <authorList>
            <person name="Klenk H.-P."/>
        </authorList>
    </citation>
    <scope>NUCLEOTIDE SEQUENCE [LARGE SCALE GENOMIC DNA]</scope>
    <source>
        <strain evidence="4 5">DSM 44819</strain>
    </source>
</reference>
<evidence type="ECO:0000256" key="2">
    <source>
        <dbReference type="SAM" id="Phobius"/>
    </source>
</evidence>
<dbReference type="EMBL" id="VFOL01000001">
    <property type="protein sequence ID" value="TQL39742.1"/>
    <property type="molecule type" value="Genomic_DNA"/>
</dbReference>
<sequence>MSTSFQSHDRLPRLHQPDQPPDLPAWMLDPPPARRTAGSRVAAALLALPGAAALRRRWWVWQGRRRLYQRFPNTMKVIGFLLCFAVSLGLVMAVWVLLARLST</sequence>
<reference evidence="3 6" key="2">
    <citation type="submission" date="2021-03" db="EMBL/GenBank/DDBJ databases">
        <title>Whole genome shotgun sequence of Salinispora arenicola NBRC 105043.</title>
        <authorList>
            <person name="Komaki H."/>
            <person name="Tamura T."/>
        </authorList>
    </citation>
    <scope>NUCLEOTIDE SEQUENCE [LARGE SCALE GENOMIC DNA]</scope>
    <source>
        <strain evidence="3 6">NBRC 105043</strain>
    </source>
</reference>
<feature type="transmembrane region" description="Helical" evidence="2">
    <location>
        <begin position="75"/>
        <end position="98"/>
    </location>
</feature>
<evidence type="ECO:0000313" key="5">
    <source>
        <dbReference type="Proteomes" id="UP000315983"/>
    </source>
</evidence>
<evidence type="ECO:0000313" key="3">
    <source>
        <dbReference type="EMBL" id="GIM81155.1"/>
    </source>
</evidence>
<keyword evidence="2" id="KW-0812">Transmembrane</keyword>
<evidence type="ECO:0000313" key="4">
    <source>
        <dbReference type="EMBL" id="TQL39742.1"/>
    </source>
</evidence>
<name>A0A542XVA9_SALAC</name>
<accession>A0A542XVA9</accession>
<comment type="caution">
    <text evidence="4">The sequence shown here is derived from an EMBL/GenBank/DDBJ whole genome shotgun (WGS) entry which is preliminary data.</text>
</comment>
<dbReference type="EMBL" id="BOQM01000001">
    <property type="protein sequence ID" value="GIM81155.1"/>
    <property type="molecule type" value="Genomic_DNA"/>
</dbReference>
<dbReference type="Proteomes" id="UP000677457">
    <property type="component" value="Unassembled WGS sequence"/>
</dbReference>
<protein>
    <submittedName>
        <fullName evidence="4">Uncharacterized protein</fullName>
    </submittedName>
</protein>
<keyword evidence="2" id="KW-1133">Transmembrane helix</keyword>
<dbReference type="Proteomes" id="UP000315983">
    <property type="component" value="Unassembled WGS sequence"/>
</dbReference>
<dbReference type="AlphaFoldDB" id="A0A542XVA9"/>
<dbReference type="RefSeq" id="WP_029023396.1">
    <property type="nucleotide sequence ID" value="NZ_BOQM01000001.1"/>
</dbReference>
<gene>
    <name evidence="4" type="ORF">FB564_5015</name>
    <name evidence="3" type="ORF">Sar04_00770</name>
</gene>
<keyword evidence="2" id="KW-0472">Membrane</keyword>
<dbReference type="GeneID" id="93774125"/>